<comment type="caution">
    <text evidence="6">The sequence shown here is derived from an EMBL/GenBank/DDBJ whole genome shotgun (WGS) entry which is preliminary data.</text>
</comment>
<keyword evidence="7" id="KW-1185">Reference proteome</keyword>
<evidence type="ECO:0000256" key="3">
    <source>
        <dbReference type="ARBA" id="ARBA00022723"/>
    </source>
</evidence>
<sequence>MMPMDAVARMAAVDDSGDINVIIETPKGSRQKYDLDHSTGLFQWSLELPEAMLFPFSFGFIPGTLGADGDPMDVILLLDGAVPPGTLVKSRLIGVLELEQDEGGEMVRNDRLIAVANLSRAYAGVDRLEETREGLAWDIEQFFLSYNRMLDREMNVHGYEGPEAAQQLLEGGRRDDGGT</sequence>
<proteinExistence type="predicted"/>
<dbReference type="Pfam" id="PF00719">
    <property type="entry name" value="Pyrophosphatase"/>
    <property type="match status" value="1"/>
</dbReference>
<dbReference type="GO" id="GO:0005737">
    <property type="term" value="C:cytoplasm"/>
    <property type="evidence" value="ECO:0007669"/>
    <property type="project" value="InterPro"/>
</dbReference>
<dbReference type="EMBL" id="RBIN01000005">
    <property type="protein sequence ID" value="RKR03382.1"/>
    <property type="molecule type" value="Genomic_DNA"/>
</dbReference>
<dbReference type="AlphaFoldDB" id="A0A420WWA9"/>
<dbReference type="SUPFAM" id="SSF50324">
    <property type="entry name" value="Inorganic pyrophosphatase"/>
    <property type="match status" value="1"/>
</dbReference>
<dbReference type="RefSeq" id="WP_170150046.1">
    <property type="nucleotide sequence ID" value="NZ_RBIN01000005.1"/>
</dbReference>
<evidence type="ECO:0000256" key="1">
    <source>
        <dbReference type="ARBA" id="ARBA00001946"/>
    </source>
</evidence>
<keyword evidence="3" id="KW-0479">Metal-binding</keyword>
<dbReference type="Proteomes" id="UP000281975">
    <property type="component" value="Unassembled WGS sequence"/>
</dbReference>
<accession>A0A420WWA9</accession>
<reference evidence="6 7" key="1">
    <citation type="submission" date="2018-10" db="EMBL/GenBank/DDBJ databases">
        <title>Genomic Encyclopedia of Type Strains, Phase IV (KMG-IV): sequencing the most valuable type-strain genomes for metagenomic binning, comparative biology and taxonomic classification.</title>
        <authorList>
            <person name="Goeker M."/>
        </authorList>
    </citation>
    <scope>NUCLEOTIDE SEQUENCE [LARGE SCALE GENOMIC DNA]</scope>
    <source>
        <strain evidence="6 7">DSM 23229</strain>
    </source>
</reference>
<dbReference type="GO" id="GO:0004427">
    <property type="term" value="F:inorganic diphosphate phosphatase activity"/>
    <property type="evidence" value="ECO:0007669"/>
    <property type="project" value="UniProtKB-EC"/>
</dbReference>
<evidence type="ECO:0000256" key="4">
    <source>
        <dbReference type="ARBA" id="ARBA00022801"/>
    </source>
</evidence>
<keyword evidence="4" id="KW-0378">Hydrolase</keyword>
<protein>
    <recommendedName>
        <fullName evidence="2">inorganic diphosphatase</fullName>
        <ecNumber evidence="2">3.6.1.1</ecNumber>
    </recommendedName>
</protein>
<dbReference type="EC" id="3.6.1.1" evidence="2"/>
<evidence type="ECO:0000313" key="7">
    <source>
        <dbReference type="Proteomes" id="UP000281975"/>
    </source>
</evidence>
<dbReference type="Gene3D" id="3.90.80.10">
    <property type="entry name" value="Inorganic pyrophosphatase"/>
    <property type="match status" value="1"/>
</dbReference>
<dbReference type="GO" id="GO:0006796">
    <property type="term" value="P:phosphate-containing compound metabolic process"/>
    <property type="evidence" value="ECO:0007669"/>
    <property type="project" value="InterPro"/>
</dbReference>
<comment type="cofactor">
    <cofactor evidence="1">
        <name>Mg(2+)</name>
        <dbReference type="ChEBI" id="CHEBI:18420"/>
    </cofactor>
</comment>
<dbReference type="PANTHER" id="PTHR10286">
    <property type="entry name" value="INORGANIC PYROPHOSPHATASE"/>
    <property type="match status" value="1"/>
</dbReference>
<dbReference type="GO" id="GO:0000287">
    <property type="term" value="F:magnesium ion binding"/>
    <property type="evidence" value="ECO:0007669"/>
    <property type="project" value="InterPro"/>
</dbReference>
<evidence type="ECO:0000256" key="5">
    <source>
        <dbReference type="ARBA" id="ARBA00022842"/>
    </source>
</evidence>
<dbReference type="PROSITE" id="PS00387">
    <property type="entry name" value="PPASE"/>
    <property type="match status" value="1"/>
</dbReference>
<evidence type="ECO:0000313" key="6">
    <source>
        <dbReference type="EMBL" id="RKR03382.1"/>
    </source>
</evidence>
<keyword evidence="5" id="KW-0460">Magnesium</keyword>
<evidence type="ECO:0000256" key="2">
    <source>
        <dbReference type="ARBA" id="ARBA00012146"/>
    </source>
</evidence>
<dbReference type="InterPro" id="IPR036649">
    <property type="entry name" value="Pyrophosphatase_sf"/>
</dbReference>
<name>A0A420WWA9_9GAMM</name>
<gene>
    <name evidence="6" type="ORF">C7446_1907</name>
</gene>
<organism evidence="6 7">
    <name type="scientific">Kushneria sinocarnis</name>
    <dbReference type="NCBI Taxonomy" id="595502"/>
    <lineage>
        <taxon>Bacteria</taxon>
        <taxon>Pseudomonadati</taxon>
        <taxon>Pseudomonadota</taxon>
        <taxon>Gammaproteobacteria</taxon>
        <taxon>Oceanospirillales</taxon>
        <taxon>Halomonadaceae</taxon>
        <taxon>Kushneria</taxon>
    </lineage>
</organism>
<dbReference type="InterPro" id="IPR008162">
    <property type="entry name" value="Pyrophosphatase"/>
</dbReference>